<evidence type="ECO:0000313" key="1">
    <source>
        <dbReference type="EMBL" id="SMX30650.1"/>
    </source>
</evidence>
<proteinExistence type="predicted"/>
<protein>
    <submittedName>
        <fullName evidence="1">Uncharacterized protein</fullName>
    </submittedName>
</protein>
<evidence type="ECO:0000313" key="2">
    <source>
        <dbReference type="Proteomes" id="UP000202922"/>
    </source>
</evidence>
<keyword evidence="2" id="KW-1185">Reference proteome</keyword>
<dbReference type="RefSeq" id="WP_093965028.1">
    <property type="nucleotide sequence ID" value="NZ_FXYE01000001.1"/>
</dbReference>
<organism evidence="1 2">
    <name type="scientific">Actibacterium lipolyticum</name>
    <dbReference type="NCBI Taxonomy" id="1524263"/>
    <lineage>
        <taxon>Bacteria</taxon>
        <taxon>Pseudomonadati</taxon>
        <taxon>Pseudomonadota</taxon>
        <taxon>Alphaproteobacteria</taxon>
        <taxon>Rhodobacterales</taxon>
        <taxon>Roseobacteraceae</taxon>
        <taxon>Actibacterium</taxon>
    </lineage>
</organism>
<sequence length="126" mass="13652">MTVITKLWQDEALRMDPERLAAIYVDMGEARAQVAVSRAMEDLAITLERIKGLARVGRLADLAEKALRVRDIAEPLGLSSLSKAAANLAEVGGTKNPVALAATLARLERVANRSLKMVWDLQDLSG</sequence>
<dbReference type="EMBL" id="FXYE01000001">
    <property type="protein sequence ID" value="SMX30650.1"/>
    <property type="molecule type" value="Genomic_DNA"/>
</dbReference>
<name>A0A238JIZ6_9RHOB</name>
<dbReference type="OrthoDB" id="7873775at2"/>
<reference evidence="2" key="1">
    <citation type="submission" date="2017-05" db="EMBL/GenBank/DDBJ databases">
        <authorList>
            <person name="Rodrigo-Torres L."/>
            <person name="Arahal R. D."/>
            <person name="Lucena T."/>
        </authorList>
    </citation>
    <scope>NUCLEOTIDE SEQUENCE [LARGE SCALE GENOMIC DNA]</scope>
    <source>
        <strain evidence="2">CECT 8621</strain>
    </source>
</reference>
<gene>
    <name evidence="1" type="ORF">COL8621_00011</name>
</gene>
<accession>A0A238JIZ6</accession>
<dbReference type="Proteomes" id="UP000202922">
    <property type="component" value="Unassembled WGS sequence"/>
</dbReference>
<dbReference type="AlphaFoldDB" id="A0A238JIZ6"/>